<organism evidence="3 4">
    <name type="scientific">Fonticella tunisiensis</name>
    <dbReference type="NCBI Taxonomy" id="1096341"/>
    <lineage>
        <taxon>Bacteria</taxon>
        <taxon>Bacillati</taxon>
        <taxon>Bacillota</taxon>
        <taxon>Clostridia</taxon>
        <taxon>Eubacteriales</taxon>
        <taxon>Clostridiaceae</taxon>
        <taxon>Fonticella</taxon>
    </lineage>
</organism>
<gene>
    <name evidence="3" type="ORF">EDD71_12029</name>
</gene>
<keyword evidence="4" id="KW-1185">Reference proteome</keyword>
<dbReference type="PANTHER" id="PTHR38430:SF1">
    <property type="entry name" value="PROTEIN-ARGININE KINASE ACTIVATOR PROTEIN"/>
    <property type="match status" value="1"/>
</dbReference>
<dbReference type="PROSITE" id="PS50151">
    <property type="entry name" value="UVR"/>
    <property type="match status" value="1"/>
</dbReference>
<dbReference type="InterPro" id="IPR036876">
    <property type="entry name" value="UVR_dom_sf"/>
</dbReference>
<keyword evidence="3" id="KW-0808">Transferase</keyword>
<evidence type="ECO:0000313" key="3">
    <source>
        <dbReference type="EMBL" id="TDT51248.1"/>
    </source>
</evidence>
<sequence length="177" mass="20263">MLCQSCNQKEANVHITKIINGVKTELHLCEDCAKQKNEFNFSSPFSFGSDLSFQNILDGFVEVMGGSKPQYFEEEKCSVCGTTFEDFRRTGFVGCGNCYKEFNKNIVPLIRRIHGNIHHTGKLPRRAAGLLKLKRRINNLKEELKMAVNNEEYEKAAKIRDEIKELEAKIKDQETRG</sequence>
<dbReference type="EMBL" id="SOAZ01000020">
    <property type="protein sequence ID" value="TDT51248.1"/>
    <property type="molecule type" value="Genomic_DNA"/>
</dbReference>
<keyword evidence="1" id="KW-0175">Coiled coil</keyword>
<dbReference type="GO" id="GO:0008270">
    <property type="term" value="F:zinc ion binding"/>
    <property type="evidence" value="ECO:0007669"/>
    <property type="project" value="TreeGrafter"/>
</dbReference>
<dbReference type="PANTHER" id="PTHR38430">
    <property type="entry name" value="PROTEIN-ARGININE KINASE ACTIVATOR PROTEIN"/>
    <property type="match status" value="1"/>
</dbReference>
<dbReference type="OrthoDB" id="9788704at2"/>
<dbReference type="Gene3D" id="4.10.860.10">
    <property type="entry name" value="UVR domain"/>
    <property type="match status" value="1"/>
</dbReference>
<feature type="domain" description="UVR" evidence="2">
    <location>
        <begin position="134"/>
        <end position="169"/>
    </location>
</feature>
<dbReference type="RefSeq" id="WP_133628782.1">
    <property type="nucleotide sequence ID" value="NZ_SOAZ01000020.1"/>
</dbReference>
<dbReference type="GO" id="GO:0046870">
    <property type="term" value="F:cadmium ion binding"/>
    <property type="evidence" value="ECO:0007669"/>
    <property type="project" value="TreeGrafter"/>
</dbReference>
<dbReference type="GO" id="GO:1990170">
    <property type="term" value="P:stress response to cadmium ion"/>
    <property type="evidence" value="ECO:0007669"/>
    <property type="project" value="TreeGrafter"/>
</dbReference>
<dbReference type="GO" id="GO:0005507">
    <property type="term" value="F:copper ion binding"/>
    <property type="evidence" value="ECO:0007669"/>
    <property type="project" value="TreeGrafter"/>
</dbReference>
<comment type="caution">
    <text evidence="3">The sequence shown here is derived from an EMBL/GenBank/DDBJ whole genome shotgun (WGS) entry which is preliminary data.</text>
</comment>
<dbReference type="GO" id="GO:0050897">
    <property type="term" value="F:cobalt ion binding"/>
    <property type="evidence" value="ECO:0007669"/>
    <property type="project" value="TreeGrafter"/>
</dbReference>
<evidence type="ECO:0000259" key="2">
    <source>
        <dbReference type="PROSITE" id="PS50151"/>
    </source>
</evidence>
<dbReference type="InterPro" id="IPR001943">
    <property type="entry name" value="UVR_dom"/>
</dbReference>
<dbReference type="GO" id="GO:1990169">
    <property type="term" value="P:stress response to copper ion"/>
    <property type="evidence" value="ECO:0007669"/>
    <property type="project" value="TreeGrafter"/>
</dbReference>
<evidence type="ECO:0000256" key="1">
    <source>
        <dbReference type="SAM" id="Coils"/>
    </source>
</evidence>
<feature type="coiled-coil region" evidence="1">
    <location>
        <begin position="130"/>
        <end position="176"/>
    </location>
</feature>
<dbReference type="SUPFAM" id="SSF46600">
    <property type="entry name" value="C-terminal UvrC-binding domain of UvrB"/>
    <property type="match status" value="1"/>
</dbReference>
<protein>
    <submittedName>
        <fullName evidence="3">Protein arginine kinase activator</fullName>
    </submittedName>
</protein>
<accession>A0A4R7KB90</accession>
<dbReference type="InterPro" id="IPR025542">
    <property type="entry name" value="YacH"/>
</dbReference>
<dbReference type="Proteomes" id="UP000295325">
    <property type="component" value="Unassembled WGS sequence"/>
</dbReference>
<dbReference type="Pfam" id="PF02151">
    <property type="entry name" value="UVR"/>
    <property type="match status" value="1"/>
</dbReference>
<keyword evidence="3" id="KW-0418">Kinase</keyword>
<dbReference type="GO" id="GO:0016301">
    <property type="term" value="F:kinase activity"/>
    <property type="evidence" value="ECO:0007669"/>
    <property type="project" value="UniProtKB-KW"/>
</dbReference>
<evidence type="ECO:0000313" key="4">
    <source>
        <dbReference type="Proteomes" id="UP000295325"/>
    </source>
</evidence>
<dbReference type="PIRSF" id="PIRSF015034">
    <property type="entry name" value="YacH"/>
    <property type="match status" value="1"/>
</dbReference>
<reference evidence="3 4" key="1">
    <citation type="submission" date="2019-03" db="EMBL/GenBank/DDBJ databases">
        <title>Genomic Encyclopedia of Type Strains, Phase IV (KMG-IV): sequencing the most valuable type-strain genomes for metagenomic binning, comparative biology and taxonomic classification.</title>
        <authorList>
            <person name="Goeker M."/>
        </authorList>
    </citation>
    <scope>NUCLEOTIDE SEQUENCE [LARGE SCALE GENOMIC DNA]</scope>
    <source>
        <strain evidence="3 4">DSM 24455</strain>
    </source>
</reference>
<dbReference type="AlphaFoldDB" id="A0A4R7KB90"/>
<proteinExistence type="predicted"/>
<name>A0A4R7KB90_9CLOT</name>